<feature type="signal peptide" evidence="3">
    <location>
        <begin position="1"/>
        <end position="16"/>
    </location>
</feature>
<evidence type="ECO:0000256" key="3">
    <source>
        <dbReference type="SAM" id="SignalP"/>
    </source>
</evidence>
<feature type="region of interest" description="Disordered" evidence="2">
    <location>
        <begin position="1560"/>
        <end position="1602"/>
    </location>
</feature>
<feature type="compositionally biased region" description="Gly residues" evidence="2">
    <location>
        <begin position="2525"/>
        <end position="2536"/>
    </location>
</feature>
<feature type="region of interest" description="Disordered" evidence="2">
    <location>
        <begin position="3633"/>
        <end position="3684"/>
    </location>
</feature>
<feature type="region of interest" description="Disordered" evidence="2">
    <location>
        <begin position="2068"/>
        <end position="2111"/>
    </location>
</feature>
<evidence type="ECO:0000259" key="4">
    <source>
        <dbReference type="PROSITE" id="PS50125"/>
    </source>
</evidence>
<feature type="compositionally biased region" description="Low complexity" evidence="2">
    <location>
        <begin position="1888"/>
        <end position="1901"/>
    </location>
</feature>
<feature type="region of interest" description="Disordered" evidence="2">
    <location>
        <begin position="1768"/>
        <end position="1787"/>
    </location>
</feature>
<feature type="compositionally biased region" description="Low complexity" evidence="2">
    <location>
        <begin position="1494"/>
        <end position="1507"/>
    </location>
</feature>
<keyword evidence="6" id="KW-1185">Reference proteome</keyword>
<feature type="compositionally biased region" description="Low complexity" evidence="2">
    <location>
        <begin position="2451"/>
        <end position="2460"/>
    </location>
</feature>
<dbReference type="RefSeq" id="XP_042920369.1">
    <property type="nucleotide sequence ID" value="XM_043066972.1"/>
</dbReference>
<feature type="region of interest" description="Disordered" evidence="2">
    <location>
        <begin position="1197"/>
        <end position="1228"/>
    </location>
</feature>
<feature type="compositionally biased region" description="Polar residues" evidence="2">
    <location>
        <begin position="2364"/>
        <end position="2381"/>
    </location>
</feature>
<dbReference type="GO" id="GO:0004016">
    <property type="term" value="F:adenylate cyclase activity"/>
    <property type="evidence" value="ECO:0000318"/>
    <property type="project" value="GO_Central"/>
</dbReference>
<feature type="region of interest" description="Disordered" evidence="2">
    <location>
        <begin position="3130"/>
        <end position="3275"/>
    </location>
</feature>
<feature type="region of interest" description="Disordered" evidence="2">
    <location>
        <begin position="2566"/>
        <end position="2598"/>
    </location>
</feature>
<feature type="region of interest" description="Disordered" evidence="2">
    <location>
        <begin position="2347"/>
        <end position="2542"/>
    </location>
</feature>
<dbReference type="EMBL" id="CM008971">
    <property type="protein sequence ID" value="PNW77776.1"/>
    <property type="molecule type" value="Genomic_DNA"/>
</dbReference>
<organism evidence="5 6">
    <name type="scientific">Chlamydomonas reinhardtii</name>
    <name type="common">Chlamydomonas smithii</name>
    <dbReference type="NCBI Taxonomy" id="3055"/>
    <lineage>
        <taxon>Eukaryota</taxon>
        <taxon>Viridiplantae</taxon>
        <taxon>Chlorophyta</taxon>
        <taxon>core chlorophytes</taxon>
        <taxon>Chlorophyceae</taxon>
        <taxon>CS clade</taxon>
        <taxon>Chlamydomonadales</taxon>
        <taxon>Chlamydomonadaceae</taxon>
        <taxon>Chlamydomonas</taxon>
    </lineage>
</organism>
<dbReference type="Proteomes" id="UP000006906">
    <property type="component" value="Chromosome 10"/>
</dbReference>
<evidence type="ECO:0000256" key="1">
    <source>
        <dbReference type="ARBA" id="ARBA00004430"/>
    </source>
</evidence>
<feature type="compositionally biased region" description="Low complexity" evidence="2">
    <location>
        <begin position="2068"/>
        <end position="2078"/>
    </location>
</feature>
<dbReference type="GeneID" id="5723890"/>
<proteinExistence type="predicted"/>
<keyword evidence="3" id="KW-0732">Signal</keyword>
<feature type="compositionally biased region" description="Low complexity" evidence="2">
    <location>
        <begin position="3432"/>
        <end position="3443"/>
    </location>
</feature>
<dbReference type="PANTHER" id="PTHR13992:SF39">
    <property type="entry name" value="SMRTER, ISOFORM G"/>
    <property type="match status" value="1"/>
</dbReference>
<feature type="compositionally biased region" description="Low complexity" evidence="2">
    <location>
        <begin position="3234"/>
        <end position="3249"/>
    </location>
</feature>
<feature type="compositionally biased region" description="Low complexity" evidence="2">
    <location>
        <begin position="1106"/>
        <end position="1129"/>
    </location>
</feature>
<feature type="chain" id="PRO_5014320362" description="Guanylate cyclase domain-containing protein" evidence="3">
    <location>
        <begin position="17"/>
        <end position="3720"/>
    </location>
</feature>
<feature type="compositionally biased region" description="Low complexity" evidence="2">
    <location>
        <begin position="982"/>
        <end position="1001"/>
    </location>
</feature>
<feature type="domain" description="Guanylate cyclase" evidence="4">
    <location>
        <begin position="2871"/>
        <end position="3010"/>
    </location>
</feature>
<feature type="compositionally biased region" description="Low complexity" evidence="2">
    <location>
        <begin position="2750"/>
        <end position="2763"/>
    </location>
</feature>
<accession>A0A2K3DB70</accession>
<feature type="region of interest" description="Disordered" evidence="2">
    <location>
        <begin position="755"/>
        <end position="790"/>
    </location>
</feature>
<feature type="compositionally biased region" description="Pro residues" evidence="2">
    <location>
        <begin position="3250"/>
        <end position="3269"/>
    </location>
</feature>
<gene>
    <name evidence="5" type="ORF">CHLRE_10g451250v5</name>
</gene>
<feature type="compositionally biased region" description="Pro residues" evidence="2">
    <location>
        <begin position="1457"/>
        <end position="1483"/>
    </location>
</feature>
<feature type="region of interest" description="Disordered" evidence="2">
    <location>
        <begin position="2662"/>
        <end position="2681"/>
    </location>
</feature>
<feature type="compositionally biased region" description="Low complexity" evidence="2">
    <location>
        <begin position="3207"/>
        <end position="3225"/>
    </location>
</feature>
<feature type="region of interest" description="Disordered" evidence="2">
    <location>
        <begin position="834"/>
        <end position="1006"/>
    </location>
</feature>
<dbReference type="Gene3D" id="3.30.70.1230">
    <property type="entry name" value="Nucleotide cyclase"/>
    <property type="match status" value="2"/>
</dbReference>
<feature type="region of interest" description="Disordered" evidence="2">
    <location>
        <begin position="3410"/>
        <end position="3450"/>
    </location>
</feature>
<feature type="compositionally biased region" description="Low complexity" evidence="2">
    <location>
        <begin position="864"/>
        <end position="877"/>
    </location>
</feature>
<feature type="compositionally biased region" description="Gly residues" evidence="2">
    <location>
        <begin position="1218"/>
        <end position="1227"/>
    </location>
</feature>
<feature type="compositionally biased region" description="Low complexity" evidence="2">
    <location>
        <begin position="1560"/>
        <end position="1571"/>
    </location>
</feature>
<feature type="compositionally biased region" description="Low complexity" evidence="2">
    <location>
        <begin position="931"/>
        <end position="953"/>
    </location>
</feature>
<dbReference type="OrthoDB" id="2021138at2759"/>
<feature type="compositionally biased region" description="Basic residues" evidence="2">
    <location>
        <begin position="921"/>
        <end position="930"/>
    </location>
</feature>
<dbReference type="SUPFAM" id="SSF55073">
    <property type="entry name" value="Nucleotide cyclase"/>
    <property type="match status" value="2"/>
</dbReference>
<comment type="subcellular location">
    <subcellularLocation>
        <location evidence="1">Cytoplasm</location>
        <location evidence="1">Cytoskeleton</location>
        <location evidence="1">Cilium axoneme</location>
    </subcellularLocation>
</comment>
<sequence length="3720" mass="368912">MRLPLLLLLVVVVVTATPSRRQLNEVDPRHELLVELYNATGGPRWSHEFVSPAPWGVAPDPCDWAGVICCTSSGLSGQANLTYTYTRRRRTDTPAEVVVTRPCGAAGAVVGLALPAANLSGSLPASLAALQLEVLLLPDNPGLRGPLPSALWAVERLLEVDIRNTSMLCKDAVATGGSSTDTSGGGAAAALLSACTVPVPLLASRATLVFTSTGAEGSLPLVPPGTSYACPLLHYRNSSGAAASVNSSISISANTTTAFTVAALVPSSNSATASTVATAGTSSNIAGGLAAAGPRELDGDGVPAGAAVVHADPRYWLYQSCACLQLPGVVATAARPPSLLLLVAGANATAAGDLAAGSAGSGEVVAASCAAAAAALSADDTDASGNGSSGGSGGQVSLSVGALVGMVVGIAVGAALLTACCGVGALLCYASLRSRRQRGDRGRTSSAKSLRSRAARGGAGAHSGAPVWWSALAGWLWDSDGHAPSADWEGLVGAPGGSMSQSSRLHGAAAAGQQLLLTGVSAGVGTGLLGDMPGPSRKPMPGSLFEAKRARPPGCHPELFGHEVTLVATDVEGSTELWEWQPDVMNAALALHDRTVRLTLAACCGYEVTTEGDAFLVAFHEPVDAVRWALLLQSALLKLDWPPLLLEHSLCRPRPLVPVAGLGKDGAGRDAPLLVLFKGLAVRMGIATGVPSAVREHPVTRRMQYTGAVLRLATGIAELGCGGQVLLEPMTFKGIHNKFEELDVEEIEVQELTDLISGQPWGEEEQVGRNSRSLQHQHQLQPLQPPIGGRESLVLSEHNAGSYSPAGAPGHNSTGGGTGLSSYGVYGSGPAATGGPGGPGSAGRGAAAGGGGGGAGGGGGPGSTMGPSAARSAPGSAVEGDYLSSATSSPALHQPHPHAPPQPMPQQQHHHHHLQNPPHHYPVHHQHPHPHQALNQHPYMYPHPASQHAQHPQHLQHVHAQLHTHSYPHLHPHQQPRPSRDAAATAPVAGAAAAAPSGGPPVHRGRSAIALGQDDVVFLPPGACRTQQSIPRQHSNRMLTLAGRPSVTGARASTGGHTDGSGLLSPPHGPTLASTATGSTTVSPGLALIERSAWEAVAAAVPSTMAAPGVGRTSGNRVSGGRRSSGNRASAERDAASRGFAGPSISNGGGPPLFSAPLPSSVVDGLHSAPSQTTGSAGKLPLLLQSVAASQALHAPADGAGGAGAPSREPTARASGFVPGGGGGGGSTSSAGFSLALGSSVGVFAGLGPGSSLVPPSPTAPYLQQVMNQVQLQNQTQALVQQQQQQQQYQQYQQYQQLLQQYQQPQQQPQQYQQQYLQEGPGPNLEPALGQGHGQGRMPTQVQVPGQSSAQWEGHALEPGASSGAGVAVSAAFQRQLLSTQDLVSSVGRSASGLSIEMSSSAAPSRAGTAFGAALAEPGAAGPGMGGAAPAASPSPAVVLDQGHAIGGVTIEGYVAPAPPLPQPPPPPRPPPPAPPPPPPPSGRGPVLEPGQLASSTAAAASASTAAGPMCEGRELDPRLSNSDKGQNGDRAVVAAVAVAGAAAAAAEAAQAGAGAAAAGAAPHGAATPPGGATPPSQPMLPVQPPSSSSPGFVGITLASTSPGPHQLLQPALALLPAPSAAGSDSTAAARSSPFSAVQMAAERSFRRSPAGSGGGPPQLHRLASMSNAGGGAAALLPRGSATATSSVVPSAAASGLASASAPHGSGSGSLGEGAPVGLPSGGNAGASSSPASTALSSADPPFAAANPHCAPGAGRASAAAAAAAASAEGGKNGSSRMAPPHDRSTGQLSLVASGWEGALGPTDNRTARAASKLPLAADGVRLFEGMAAPATSSSSMLAAARVSTGSDNLSGAPLPAVSAEPITPPHQDLQQQAQPHSAQEGGGRAGGANASTASGPSASSPLRTSLSLAVSGREDATWSPGHMGDTGVLGVSLARPGALSPLHPDSATAAAGATEGSGDACYYPHAALVGALTGGGSVCIGASAGGPSSDTAAASWQQHGRYTAPQILEGAAAHSLAAGPGPGSGPGPMHAAPYALLPHMPGYHACHPQEQAAVYYQHLHLLQAQLGQQQPQQLQPHHQQHGSIHGPHAPHPLPVDPRGGSSTNASGLELPDLVSPRRMHLYAFLAGTALPSTAAAGADAAGGGVAGAGPDRGGVSGLAGLPGVSGLAGTLLARHGGDAGGADGFQSAEGGRGGAGAASVAWRRSSDPDNGAAADAAVTDAAAASRTAMLATVAAAAAGSSGGGVAAQLLRNMGDHSMRNLMDLMTLAASYGGGSGYPGGHGSSAAAAAGGLYDSIGSGGGTGGTGQGPRLLALRSAMALQASGSNANRAAKEALDLSMGMDTDFMDPISPRVGSASAAPVPSQRSGGATQPAQSQAGRASTTSSSRFRPSRKTSTRSQLLDLLRAPSFGGRPSGPQQQQQPQVGALQEPSSQQKQQQQHRASPAGHMEAAAGGNAGCAQQMWGPGMAAISPTSQAQSPSLMPPTSRTSQAQLRRFGAGASDPESHRTQQLSKSHTAVLVSGGTDDGGSVRGGTMGEAAGPLTTSEAVGQLDMDPLACVAEEGQSGAIGSGSRGHGASGIGGAGGGDGGQQGLPSGIFEVTLRGGDTTQESGQLLQAAAPSGAERAGQAVLTPMGAGAKADAAAAPTAAVEAVASRPDLGTVYGSNSGSGAAESPRTDVQKLKERYTKRSFLKSLSTRRRNAATAAAATCVPASDREPRSPSSRLRLRGVAAGLLGGSSSKDGGGGASASGAVTTGPGSATVSRRQLQAQTTTASSLRSPLAAADRHSVVVVDMGTHQLKMPALGAAYNDIYDGVQVIQILPEHLKFRAAYNPPLKSLAQLSPSFFDAPGARQALTPLAPGQPPSFPRCSLLFIQPAGYSAVANSRPEVAERSGAVFSGAVREVLSIFGAYECQEYENTFMVACHGPRVAAELALALHCWLLDADWPTELLVDHAEGRVQLAEDGQPLLRGFRAKVGIFTGVPLSVVPHATTGRADYFGALVNRAARLMAGAKGGQTLLDKSAGLEVLKEWRHMAAAHLQQQQQHQLRLQQQQQQQLAAAMQTHMHSQAHSQVLMLPMLGHSTTGPLSPPPLQLHASPTPGSPWSAIMVAAGRSSVGMDEGAPSPLVFGGQAGAAASQPGLPPLPPAAMLSMPSLAHPYHPPLQPRHSDPQPHPQQPGAAATAAAATAAVHAAATAGRPHLTRFGSSQSRAPSSAASEAAVAPAVMPQLHSQPSSFRAGSGRSSAPALSSPPPSSGVPPGTRIPPPRVEPQTGQRNIMDVTQDSASTTAIAAADVAAAEAAAAPAAGAVGAAPGVLGLSVAGAPQAVPPSPPWQPASQPIAVAIASPQVVLSGGHSGGGDLTPHLAAAAAVLSFGDGDADAHGNQLNSRQVLQPPLPTAPAPALPCVPHAAGDELSERTSPAASSHVHVDQQAAPAPAAAHPQQRHSHSDRVLLHHRTLGQGDMWQAAPSPGFSPAPSPGPSPGAFFPPSLLPTMASGLLPYNLPSLGPLPSAAGVAHGLMSGGITGVGSAGVGGAAGGGSAGSGAPSAAPQLESMGVGAAAHDRLPDWWAALQASRNPQLQGRVHTADLVVQVCDLGLFKLKGLAEGQPVIAVQLKRLLAGGTEPSVAAAATAARSAGGSGPGTAPGAEQHGDGGAGGAGAGTGGAGGGAGSAGGGAGGGSKAEQLRGTALGLMGEVVVTLPTRAHAHGRTTALGLQL</sequence>
<feature type="compositionally biased region" description="Polar residues" evidence="2">
    <location>
        <begin position="1338"/>
        <end position="1351"/>
    </location>
</feature>
<dbReference type="GO" id="GO:0035556">
    <property type="term" value="P:intracellular signal transduction"/>
    <property type="evidence" value="ECO:0007669"/>
    <property type="project" value="InterPro"/>
</dbReference>
<feature type="region of interest" description="Disordered" evidence="2">
    <location>
        <begin position="1697"/>
        <end position="1740"/>
    </location>
</feature>
<dbReference type="Gene3D" id="3.80.10.10">
    <property type="entry name" value="Ribonuclease Inhibitor"/>
    <property type="match status" value="1"/>
</dbReference>
<feature type="compositionally biased region" description="Pro residues" evidence="2">
    <location>
        <begin position="1572"/>
        <end position="1585"/>
    </location>
</feature>
<feature type="compositionally biased region" description="Low complexity" evidence="2">
    <location>
        <begin position="2721"/>
        <end position="2742"/>
    </location>
</feature>
<feature type="region of interest" description="Disordered" evidence="2">
    <location>
        <begin position="1106"/>
        <end position="1153"/>
    </location>
</feature>
<dbReference type="GO" id="GO:0005930">
    <property type="term" value="C:axoneme"/>
    <property type="evidence" value="ECO:0007669"/>
    <property type="project" value="UniProtKB-SubCell"/>
</dbReference>
<feature type="domain" description="Guanylate cyclase" evidence="4">
    <location>
        <begin position="565"/>
        <end position="717"/>
    </location>
</feature>
<feature type="compositionally biased region" description="Polar residues" evidence="2">
    <location>
        <begin position="2764"/>
        <end position="2779"/>
    </location>
</feature>
<feature type="compositionally biased region" description="Low complexity" evidence="2">
    <location>
        <begin position="3148"/>
        <end position="3157"/>
    </location>
</feature>
<dbReference type="Pfam" id="PF00211">
    <property type="entry name" value="Guanylate_cyc"/>
    <property type="match status" value="1"/>
</dbReference>
<feature type="compositionally biased region" description="Low complexity" evidence="2">
    <location>
        <begin position="1726"/>
        <end position="1740"/>
    </location>
</feature>
<feature type="compositionally biased region" description="Gly residues" evidence="2">
    <location>
        <begin position="3655"/>
        <end position="3683"/>
    </location>
</feature>
<feature type="region of interest" description="Disordered" evidence="2">
    <location>
        <begin position="2705"/>
        <end position="2781"/>
    </location>
</feature>
<feature type="region of interest" description="Disordered" evidence="2">
    <location>
        <begin position="1046"/>
        <end position="1080"/>
    </location>
</feature>
<evidence type="ECO:0000256" key="2">
    <source>
        <dbReference type="SAM" id="MobiDB-lite"/>
    </source>
</evidence>
<feature type="region of interest" description="Disordered" evidence="2">
    <location>
        <begin position="1454"/>
        <end position="1527"/>
    </location>
</feature>
<feature type="compositionally biased region" description="Gly residues" evidence="2">
    <location>
        <begin position="2567"/>
        <end position="2592"/>
    </location>
</feature>
<name>A0A2K3DB70_CHLRE</name>
<dbReference type="SMART" id="SM00044">
    <property type="entry name" value="CYCc"/>
    <property type="match status" value="1"/>
</dbReference>
<feature type="region of interest" description="Disordered" evidence="2">
    <location>
        <begin position="439"/>
        <end position="463"/>
    </location>
</feature>
<dbReference type="PANTHER" id="PTHR13992">
    <property type="entry name" value="NUCLEAR RECEPTOR CO-REPRESSOR RELATED NCOR"/>
    <property type="match status" value="1"/>
</dbReference>
<dbReference type="KEGG" id="cre:CHLRE_10g451250v5"/>
<dbReference type="InterPro" id="IPR032675">
    <property type="entry name" value="LRR_dom_sf"/>
</dbReference>
<dbReference type="InterPro" id="IPR051571">
    <property type="entry name" value="N-CoR_corepressor"/>
</dbReference>
<reference evidence="5 6" key="1">
    <citation type="journal article" date="2007" name="Science">
        <title>The Chlamydomonas genome reveals the evolution of key animal and plant functions.</title>
        <authorList>
            <person name="Merchant S.S."/>
            <person name="Prochnik S.E."/>
            <person name="Vallon O."/>
            <person name="Harris E.H."/>
            <person name="Karpowicz S.J."/>
            <person name="Witman G.B."/>
            <person name="Terry A."/>
            <person name="Salamov A."/>
            <person name="Fritz-Laylin L.K."/>
            <person name="Marechal-Drouard L."/>
            <person name="Marshall W.F."/>
            <person name="Qu L.H."/>
            <person name="Nelson D.R."/>
            <person name="Sanderfoot A.A."/>
            <person name="Spalding M.H."/>
            <person name="Kapitonov V.V."/>
            <person name="Ren Q."/>
            <person name="Ferris P."/>
            <person name="Lindquist E."/>
            <person name="Shapiro H."/>
            <person name="Lucas S.M."/>
            <person name="Grimwood J."/>
            <person name="Schmutz J."/>
            <person name="Cardol P."/>
            <person name="Cerutti H."/>
            <person name="Chanfreau G."/>
            <person name="Chen C.L."/>
            <person name="Cognat V."/>
            <person name="Croft M.T."/>
            <person name="Dent R."/>
            <person name="Dutcher S."/>
            <person name="Fernandez E."/>
            <person name="Fukuzawa H."/>
            <person name="Gonzalez-Ballester D."/>
            <person name="Gonzalez-Halphen D."/>
            <person name="Hallmann A."/>
            <person name="Hanikenne M."/>
            <person name="Hippler M."/>
            <person name="Inwood W."/>
            <person name="Jabbari K."/>
            <person name="Kalanon M."/>
            <person name="Kuras R."/>
            <person name="Lefebvre P.A."/>
            <person name="Lemaire S.D."/>
            <person name="Lobanov A.V."/>
            <person name="Lohr M."/>
            <person name="Manuell A."/>
            <person name="Meier I."/>
            <person name="Mets L."/>
            <person name="Mittag M."/>
            <person name="Mittelmeier T."/>
            <person name="Moroney J.V."/>
            <person name="Moseley J."/>
            <person name="Napoli C."/>
            <person name="Nedelcu A.M."/>
            <person name="Niyogi K."/>
            <person name="Novoselov S.V."/>
            <person name="Paulsen I.T."/>
            <person name="Pazour G."/>
            <person name="Purton S."/>
            <person name="Ral J.P."/>
            <person name="Riano-Pachon D.M."/>
            <person name="Riekhof W."/>
            <person name="Rymarquis L."/>
            <person name="Schroda M."/>
            <person name="Stern D."/>
            <person name="Umen J."/>
            <person name="Willows R."/>
            <person name="Wilson N."/>
            <person name="Zimmer S.L."/>
            <person name="Allmer J."/>
            <person name="Balk J."/>
            <person name="Bisova K."/>
            <person name="Chen C.J."/>
            <person name="Elias M."/>
            <person name="Gendler K."/>
            <person name="Hauser C."/>
            <person name="Lamb M.R."/>
            <person name="Ledford H."/>
            <person name="Long J.C."/>
            <person name="Minagawa J."/>
            <person name="Page M.D."/>
            <person name="Pan J."/>
            <person name="Pootakham W."/>
            <person name="Roje S."/>
            <person name="Rose A."/>
            <person name="Stahlberg E."/>
            <person name="Terauchi A.M."/>
            <person name="Yang P."/>
            <person name="Ball S."/>
            <person name="Bowler C."/>
            <person name="Dieckmann C.L."/>
            <person name="Gladyshev V.N."/>
            <person name="Green P."/>
            <person name="Jorgensen R."/>
            <person name="Mayfield S."/>
            <person name="Mueller-Roeber B."/>
            <person name="Rajamani S."/>
            <person name="Sayre R.T."/>
            <person name="Brokstein P."/>
            <person name="Dubchak I."/>
            <person name="Goodstein D."/>
            <person name="Hornick L."/>
            <person name="Huang Y.W."/>
            <person name="Jhaveri J."/>
            <person name="Luo Y."/>
            <person name="Martinez D."/>
            <person name="Ngau W.C."/>
            <person name="Otillar B."/>
            <person name="Poliakov A."/>
            <person name="Porter A."/>
            <person name="Szajkowski L."/>
            <person name="Werner G."/>
            <person name="Zhou K."/>
            <person name="Grigoriev I.V."/>
            <person name="Rokhsar D.S."/>
            <person name="Grossman A.R."/>
        </authorList>
    </citation>
    <scope>NUCLEOTIDE SEQUENCE [LARGE SCALE GENOMIC DNA]</scope>
    <source>
        <strain evidence="6">CC-503</strain>
    </source>
</reference>
<feature type="compositionally biased region" description="Low complexity" evidence="2">
    <location>
        <begin position="3180"/>
        <end position="3197"/>
    </location>
</feature>
<feature type="compositionally biased region" description="Basic residues" evidence="2">
    <location>
        <begin position="954"/>
        <end position="974"/>
    </location>
</feature>
<feature type="region of interest" description="Disordered" evidence="2">
    <location>
        <begin position="1846"/>
        <end position="1906"/>
    </location>
</feature>
<feature type="region of interest" description="Disordered" evidence="2">
    <location>
        <begin position="1310"/>
        <end position="1363"/>
    </location>
</feature>
<dbReference type="GO" id="GO:0006171">
    <property type="term" value="P:cAMP biosynthetic process"/>
    <property type="evidence" value="ECO:0000318"/>
    <property type="project" value="GO_Central"/>
</dbReference>
<evidence type="ECO:0000313" key="5">
    <source>
        <dbReference type="EMBL" id="PNW77776.1"/>
    </source>
</evidence>
<dbReference type="InterPro" id="IPR001054">
    <property type="entry name" value="A/G_cyclase"/>
</dbReference>
<dbReference type="InterPro" id="IPR029787">
    <property type="entry name" value="Nucleotide_cyclase"/>
</dbReference>
<evidence type="ECO:0000313" key="6">
    <source>
        <dbReference type="Proteomes" id="UP000006906"/>
    </source>
</evidence>
<dbReference type="PROSITE" id="PS50125">
    <property type="entry name" value="GUANYLATE_CYCLASE_2"/>
    <property type="match status" value="2"/>
</dbReference>
<feature type="compositionally biased region" description="Polar residues" evidence="2">
    <location>
        <begin position="1625"/>
        <end position="1636"/>
    </location>
</feature>
<protein>
    <recommendedName>
        <fullName evidence="4">Guanylate cyclase domain-containing protein</fullName>
    </recommendedName>
</protein>
<feature type="compositionally biased region" description="Gly residues" evidence="2">
    <location>
        <begin position="834"/>
        <end position="863"/>
    </location>
</feature>
<dbReference type="InParanoid" id="A0A2K3DB70"/>
<feature type="compositionally biased region" description="Polar residues" evidence="2">
    <location>
        <begin position="2472"/>
        <end position="2493"/>
    </location>
</feature>
<feature type="region of interest" description="Disordered" evidence="2">
    <location>
        <begin position="1619"/>
        <end position="1665"/>
    </location>
</feature>
<feature type="compositionally biased region" description="Low complexity" evidence="2">
    <location>
        <begin position="2411"/>
        <end position="2440"/>
    </location>
</feature>
<dbReference type="Gramene" id="PNW77776">
    <property type="protein sequence ID" value="PNW77776"/>
    <property type="gene ID" value="CHLRE_10g451250v5"/>
</dbReference>